<proteinExistence type="predicted"/>
<dbReference type="Proteomes" id="UP000297245">
    <property type="component" value="Unassembled WGS sequence"/>
</dbReference>
<evidence type="ECO:0000313" key="2">
    <source>
        <dbReference type="EMBL" id="THV01664.1"/>
    </source>
</evidence>
<evidence type="ECO:0000313" key="3">
    <source>
        <dbReference type="Proteomes" id="UP000297245"/>
    </source>
</evidence>
<gene>
    <name evidence="2" type="ORF">K435DRAFT_793133</name>
</gene>
<keyword evidence="3" id="KW-1185">Reference proteome</keyword>
<sequence length="137" mass="15608">MSLSGNDSANSTSSASTTHTNSTPPGLLFTTVDLDEVLNSYLYRLMYEACPLTTEPEPAAEHRDDDLDEVSDSWLYRPRSNPTPDTDRILKELTSLRQELRADRAFFTKFIQDSEEERKLIFEFLAKISPKVEENNT</sequence>
<reference evidence="2 3" key="1">
    <citation type="journal article" date="2019" name="Nat. Ecol. Evol.">
        <title>Megaphylogeny resolves global patterns of mushroom evolution.</title>
        <authorList>
            <person name="Varga T."/>
            <person name="Krizsan K."/>
            <person name="Foldi C."/>
            <person name="Dima B."/>
            <person name="Sanchez-Garcia M."/>
            <person name="Sanchez-Ramirez S."/>
            <person name="Szollosi G.J."/>
            <person name="Szarkandi J.G."/>
            <person name="Papp V."/>
            <person name="Albert L."/>
            <person name="Andreopoulos W."/>
            <person name="Angelini C."/>
            <person name="Antonin V."/>
            <person name="Barry K.W."/>
            <person name="Bougher N.L."/>
            <person name="Buchanan P."/>
            <person name="Buyck B."/>
            <person name="Bense V."/>
            <person name="Catcheside P."/>
            <person name="Chovatia M."/>
            <person name="Cooper J."/>
            <person name="Damon W."/>
            <person name="Desjardin D."/>
            <person name="Finy P."/>
            <person name="Geml J."/>
            <person name="Haridas S."/>
            <person name="Hughes K."/>
            <person name="Justo A."/>
            <person name="Karasinski D."/>
            <person name="Kautmanova I."/>
            <person name="Kiss B."/>
            <person name="Kocsube S."/>
            <person name="Kotiranta H."/>
            <person name="LaButti K.M."/>
            <person name="Lechner B.E."/>
            <person name="Liimatainen K."/>
            <person name="Lipzen A."/>
            <person name="Lukacs Z."/>
            <person name="Mihaltcheva S."/>
            <person name="Morgado L.N."/>
            <person name="Niskanen T."/>
            <person name="Noordeloos M.E."/>
            <person name="Ohm R.A."/>
            <person name="Ortiz-Santana B."/>
            <person name="Ovrebo C."/>
            <person name="Racz N."/>
            <person name="Riley R."/>
            <person name="Savchenko A."/>
            <person name="Shiryaev A."/>
            <person name="Soop K."/>
            <person name="Spirin V."/>
            <person name="Szebenyi C."/>
            <person name="Tomsovsky M."/>
            <person name="Tulloss R.E."/>
            <person name="Uehling J."/>
            <person name="Grigoriev I.V."/>
            <person name="Vagvolgyi C."/>
            <person name="Papp T."/>
            <person name="Martin F.M."/>
            <person name="Miettinen O."/>
            <person name="Hibbett D.S."/>
            <person name="Nagy L.G."/>
        </authorList>
    </citation>
    <scope>NUCLEOTIDE SEQUENCE [LARGE SCALE GENOMIC DNA]</scope>
    <source>
        <strain evidence="2 3">CBS 962.96</strain>
    </source>
</reference>
<dbReference type="AlphaFoldDB" id="A0A4S8MHP1"/>
<dbReference type="EMBL" id="ML179086">
    <property type="protein sequence ID" value="THV01664.1"/>
    <property type="molecule type" value="Genomic_DNA"/>
</dbReference>
<accession>A0A4S8MHP1</accession>
<evidence type="ECO:0000256" key="1">
    <source>
        <dbReference type="SAM" id="MobiDB-lite"/>
    </source>
</evidence>
<protein>
    <submittedName>
        <fullName evidence="2">Uncharacterized protein</fullName>
    </submittedName>
</protein>
<organism evidence="2 3">
    <name type="scientific">Dendrothele bispora (strain CBS 962.96)</name>
    <dbReference type="NCBI Taxonomy" id="1314807"/>
    <lineage>
        <taxon>Eukaryota</taxon>
        <taxon>Fungi</taxon>
        <taxon>Dikarya</taxon>
        <taxon>Basidiomycota</taxon>
        <taxon>Agaricomycotina</taxon>
        <taxon>Agaricomycetes</taxon>
        <taxon>Agaricomycetidae</taxon>
        <taxon>Agaricales</taxon>
        <taxon>Agaricales incertae sedis</taxon>
        <taxon>Dendrothele</taxon>
    </lineage>
</organism>
<feature type="region of interest" description="Disordered" evidence="1">
    <location>
        <begin position="1"/>
        <end position="26"/>
    </location>
</feature>
<name>A0A4S8MHP1_DENBC</name>
<feature type="compositionally biased region" description="Low complexity" evidence="1">
    <location>
        <begin position="8"/>
        <end position="23"/>
    </location>
</feature>